<feature type="DNA-binding region" description="Homeobox" evidence="2">
    <location>
        <begin position="136"/>
        <end position="262"/>
    </location>
</feature>
<evidence type="ECO:0000256" key="4">
    <source>
        <dbReference type="SAM" id="MobiDB-lite"/>
    </source>
</evidence>
<dbReference type="SUPFAM" id="SSF46689">
    <property type="entry name" value="Homeodomain-like"/>
    <property type="match status" value="2"/>
</dbReference>
<dbReference type="Gene3D" id="1.10.10.60">
    <property type="entry name" value="Homeodomain-like"/>
    <property type="match status" value="1"/>
</dbReference>
<feature type="compositionally biased region" description="Polar residues" evidence="4">
    <location>
        <begin position="96"/>
        <end position="121"/>
    </location>
</feature>
<evidence type="ECO:0000256" key="1">
    <source>
        <dbReference type="ARBA" id="ARBA00004123"/>
    </source>
</evidence>
<name>A0A8C7VTZ4_ONCMY</name>
<keyword evidence="2 3" id="KW-0371">Homeobox</keyword>
<evidence type="ECO:0000259" key="5">
    <source>
        <dbReference type="PROSITE" id="PS50071"/>
    </source>
</evidence>
<sequence length="321" mass="37128">MLTNTELLEANMVKVFSVDWLAQSNHNTNPKEGPVDTIPTYCRPHVPCMVQPQPPTFYNKVYLQPKPKTTRVELTDSTEEPQNLESRLSSPLHPITCSSPSLSETSGYTSGYDSEAVSSECPSVEETSEGEKDGGQRRVRTRFTPEQIEKLEKIFNKHKYPDAGERVKTALKLNLSETQVRTSTKCKLPTGHRCQLNVYSTLVQTTLTQPVCAQWVCTLLSLYNVYISFDYISVHLVLIHFHVMFQVRTWFQNRRMKLKRELQEYPVQSQMMFQPIRPFQYHGFGEQQLSPAVNHVIYQPMVQQIPMEQMVSHQHPYAYFY</sequence>
<dbReference type="PANTHER" id="PTHR24333:SF8">
    <property type="entry name" value="HOMEOBOX PROTEIN CEH-62"/>
    <property type="match status" value="1"/>
</dbReference>
<evidence type="ECO:0000256" key="3">
    <source>
        <dbReference type="RuleBase" id="RU000682"/>
    </source>
</evidence>
<dbReference type="SMART" id="SM00389">
    <property type="entry name" value="HOX"/>
    <property type="match status" value="1"/>
</dbReference>
<feature type="compositionally biased region" description="Polar residues" evidence="4">
    <location>
        <begin position="80"/>
        <end position="89"/>
    </location>
</feature>
<dbReference type="InterPro" id="IPR009057">
    <property type="entry name" value="Homeodomain-like_sf"/>
</dbReference>
<keyword evidence="7" id="KW-1185">Reference proteome</keyword>
<dbReference type="PROSITE" id="PS50071">
    <property type="entry name" value="HOMEOBOX_2"/>
    <property type="match status" value="1"/>
</dbReference>
<keyword evidence="2 3" id="KW-0539">Nucleus</keyword>
<accession>A0A8C7VTZ4</accession>
<protein>
    <submittedName>
        <fullName evidence="6">Ventral homeobox</fullName>
    </submittedName>
</protein>
<dbReference type="Proteomes" id="UP000694395">
    <property type="component" value="Chromosome 1"/>
</dbReference>
<dbReference type="GO" id="GO:0005634">
    <property type="term" value="C:nucleus"/>
    <property type="evidence" value="ECO:0007669"/>
    <property type="project" value="UniProtKB-SubCell"/>
</dbReference>
<dbReference type="InterPro" id="IPR050848">
    <property type="entry name" value="Homeobox_TF"/>
</dbReference>
<dbReference type="Ensembl" id="ENSOMYT00000054939.2">
    <property type="protein sequence ID" value="ENSOMYP00000050550.1"/>
    <property type="gene ID" value="ENSOMYG00000022992.2"/>
</dbReference>
<dbReference type="GeneTree" id="ENSGT00940000165215"/>
<reference evidence="6" key="3">
    <citation type="submission" date="2025-09" db="UniProtKB">
        <authorList>
            <consortium name="Ensembl"/>
        </authorList>
    </citation>
    <scope>IDENTIFICATION</scope>
</reference>
<reference evidence="6" key="1">
    <citation type="submission" date="2020-07" db="EMBL/GenBank/DDBJ databases">
        <title>A long reads based de novo assembly of the rainbow trout Arlee double haploid line genome.</title>
        <authorList>
            <person name="Gao G."/>
            <person name="Palti Y."/>
        </authorList>
    </citation>
    <scope>NUCLEOTIDE SEQUENCE [LARGE SCALE GENOMIC DNA]</scope>
</reference>
<keyword evidence="2 3" id="KW-0238">DNA-binding</keyword>
<comment type="subcellular location">
    <subcellularLocation>
        <location evidence="1 2 3">Nucleus</location>
    </subcellularLocation>
</comment>
<dbReference type="GO" id="GO:0003677">
    <property type="term" value="F:DNA binding"/>
    <property type="evidence" value="ECO:0007669"/>
    <property type="project" value="UniProtKB-UniRule"/>
</dbReference>
<feature type="domain" description="Homeobox" evidence="5">
    <location>
        <begin position="134"/>
        <end position="261"/>
    </location>
</feature>
<feature type="region of interest" description="Disordered" evidence="4">
    <location>
        <begin position="70"/>
        <end position="140"/>
    </location>
</feature>
<dbReference type="Pfam" id="PF00046">
    <property type="entry name" value="Homeodomain"/>
    <property type="match status" value="1"/>
</dbReference>
<organism evidence="6 7">
    <name type="scientific">Oncorhynchus mykiss</name>
    <name type="common">Rainbow trout</name>
    <name type="synonym">Salmo gairdneri</name>
    <dbReference type="NCBI Taxonomy" id="8022"/>
    <lineage>
        <taxon>Eukaryota</taxon>
        <taxon>Metazoa</taxon>
        <taxon>Chordata</taxon>
        <taxon>Craniata</taxon>
        <taxon>Vertebrata</taxon>
        <taxon>Euteleostomi</taxon>
        <taxon>Actinopterygii</taxon>
        <taxon>Neopterygii</taxon>
        <taxon>Teleostei</taxon>
        <taxon>Protacanthopterygii</taxon>
        <taxon>Salmoniformes</taxon>
        <taxon>Salmonidae</taxon>
        <taxon>Salmoninae</taxon>
        <taxon>Oncorhynchus</taxon>
    </lineage>
</organism>
<evidence type="ECO:0000256" key="2">
    <source>
        <dbReference type="PROSITE-ProRule" id="PRU00108"/>
    </source>
</evidence>
<proteinExistence type="predicted"/>
<dbReference type="InterPro" id="IPR001356">
    <property type="entry name" value="HD"/>
</dbReference>
<dbReference type="AlphaFoldDB" id="A0A8C7VTZ4"/>
<reference evidence="6" key="2">
    <citation type="submission" date="2025-08" db="UniProtKB">
        <authorList>
            <consortium name="Ensembl"/>
        </authorList>
    </citation>
    <scope>IDENTIFICATION</scope>
</reference>
<evidence type="ECO:0000313" key="6">
    <source>
        <dbReference type="Ensembl" id="ENSOMYP00000050550.1"/>
    </source>
</evidence>
<dbReference type="PANTHER" id="PTHR24333">
    <property type="entry name" value="HOMEO BOX HB9 LIKE A-RELATED"/>
    <property type="match status" value="1"/>
</dbReference>
<evidence type="ECO:0000313" key="7">
    <source>
        <dbReference type="Proteomes" id="UP000694395"/>
    </source>
</evidence>
<dbReference type="CDD" id="cd00086">
    <property type="entry name" value="homeodomain"/>
    <property type="match status" value="1"/>
</dbReference>